<proteinExistence type="predicted"/>
<protein>
    <recommendedName>
        <fullName evidence="3">Zinc-ribbon 15 domain-containing protein</fullName>
    </recommendedName>
</protein>
<dbReference type="EMBL" id="DF849890">
    <property type="protein sequence ID" value="GAT59652.1"/>
    <property type="molecule type" value="Genomic_DNA"/>
</dbReference>
<evidence type="ECO:0008006" key="3">
    <source>
        <dbReference type="Google" id="ProtNLM"/>
    </source>
</evidence>
<dbReference type="PANTHER" id="PTHR28139:SF1">
    <property type="entry name" value="UPF0768 PROTEIN YBL029C-A"/>
    <property type="match status" value="1"/>
</dbReference>
<accession>A0ABQ0M8T2</accession>
<organism evidence="1 2">
    <name type="scientific">Mycena chlorophos</name>
    <name type="common">Agaric fungus</name>
    <name type="synonym">Agaricus chlorophos</name>
    <dbReference type="NCBI Taxonomy" id="658473"/>
    <lineage>
        <taxon>Eukaryota</taxon>
        <taxon>Fungi</taxon>
        <taxon>Dikarya</taxon>
        <taxon>Basidiomycota</taxon>
        <taxon>Agaricomycotina</taxon>
        <taxon>Agaricomycetes</taxon>
        <taxon>Agaricomycetidae</taxon>
        <taxon>Agaricales</taxon>
        <taxon>Marasmiineae</taxon>
        <taxon>Mycenaceae</taxon>
        <taxon>Mycena</taxon>
    </lineage>
</organism>
<dbReference type="Proteomes" id="UP000815677">
    <property type="component" value="Unassembled WGS sequence"/>
</dbReference>
<keyword evidence="2" id="KW-1185">Reference proteome</keyword>
<reference evidence="1" key="1">
    <citation type="submission" date="2014-09" db="EMBL/GenBank/DDBJ databases">
        <title>Genome sequence of the luminous mushroom Mycena chlorophos for searching fungal bioluminescence genes.</title>
        <authorList>
            <person name="Tanaka Y."/>
            <person name="Kasuga D."/>
            <person name="Oba Y."/>
            <person name="Hase S."/>
            <person name="Sato K."/>
            <person name="Oba Y."/>
            <person name="Sakakibara Y."/>
        </authorList>
    </citation>
    <scope>NUCLEOTIDE SEQUENCE</scope>
</reference>
<evidence type="ECO:0000313" key="2">
    <source>
        <dbReference type="Proteomes" id="UP000815677"/>
    </source>
</evidence>
<gene>
    <name evidence="1" type="ORF">MCHLO_15911</name>
</gene>
<sequence length="106" mass="11920">MLWACCAFGYQKRTTTELRIPGGLQQKVKPAGDSDVRVCPNCHNASVFSAKKSEWFTLFFIPLIPFSSKRVWVCQICRWIAPHAAGQFEPAVAHGVFIQPSYQPGY</sequence>
<name>A0ABQ0M8T2_MYCCL</name>
<evidence type="ECO:0000313" key="1">
    <source>
        <dbReference type="EMBL" id="GAT59652.1"/>
    </source>
</evidence>
<dbReference type="PANTHER" id="PTHR28139">
    <property type="entry name" value="UPF0768 PROTEIN YBL029C-A"/>
    <property type="match status" value="1"/>
</dbReference>